<dbReference type="Gene3D" id="3.60.21.10">
    <property type="match status" value="1"/>
</dbReference>
<dbReference type="InterPro" id="IPR029052">
    <property type="entry name" value="Metallo-depent_PP-like"/>
</dbReference>
<sequence length="79" mass="8876">MNRLKIVLITTVLDTSTLYAKQTQLKHMTVVSDVHLMTPSLLRHKGTAFDSYIVNDRKMLVESTELLDSVSNSLANCQP</sequence>
<protein>
    <submittedName>
        <fullName evidence="1">Uncharacterized protein</fullName>
    </submittedName>
</protein>
<comment type="caution">
    <text evidence="1">The sequence shown here is derived from an EMBL/GenBank/DDBJ whole genome shotgun (WGS) entry which is preliminary data.</text>
</comment>
<evidence type="ECO:0000313" key="1">
    <source>
        <dbReference type="EMBL" id="MCF2564462.1"/>
    </source>
</evidence>
<dbReference type="EMBL" id="JADYTN010000024">
    <property type="protein sequence ID" value="MCF2564462.1"/>
    <property type="molecule type" value="Genomic_DNA"/>
</dbReference>
<keyword evidence="2" id="KW-1185">Reference proteome</keyword>
<evidence type="ECO:0000313" key="2">
    <source>
        <dbReference type="Proteomes" id="UP001200470"/>
    </source>
</evidence>
<name>A0ABS9CI93_9BACT</name>
<proteinExistence type="predicted"/>
<dbReference type="Proteomes" id="UP001200470">
    <property type="component" value="Unassembled WGS sequence"/>
</dbReference>
<organism evidence="1 2">
    <name type="scientific">Xylanibacter brevis</name>
    <dbReference type="NCBI Taxonomy" id="83231"/>
    <lineage>
        <taxon>Bacteria</taxon>
        <taxon>Pseudomonadati</taxon>
        <taxon>Bacteroidota</taxon>
        <taxon>Bacteroidia</taxon>
        <taxon>Bacteroidales</taxon>
        <taxon>Prevotellaceae</taxon>
        <taxon>Xylanibacter</taxon>
    </lineage>
</organism>
<dbReference type="RefSeq" id="WP_301638461.1">
    <property type="nucleotide sequence ID" value="NZ_JADYTN010000024.1"/>
</dbReference>
<reference evidence="1 2" key="1">
    <citation type="submission" date="2020-12" db="EMBL/GenBank/DDBJ databases">
        <title>Whole genome sequences of gut porcine anaerobes.</title>
        <authorList>
            <person name="Kubasova T."/>
            <person name="Jahodarova E."/>
            <person name="Rychlik I."/>
        </authorList>
    </citation>
    <scope>NUCLEOTIDE SEQUENCE [LARGE SCALE GENOMIC DNA]</scope>
    <source>
        <strain evidence="1 2">An925</strain>
    </source>
</reference>
<accession>A0ABS9CI93</accession>
<gene>
    <name evidence="1" type="ORF">I6E12_10100</name>
</gene>